<reference evidence="2 3" key="1">
    <citation type="submission" date="2015-03" db="EMBL/GenBank/DDBJ databases">
        <title>RNA-seq based gene annotation and comparative genomics of four Zymoseptoria species reveal species-specific pathogenicity related genes and transposable element activity.</title>
        <authorList>
            <person name="Grandaubert J."/>
            <person name="Bhattacharyya A."/>
            <person name="Stukenbrock E.H."/>
        </authorList>
    </citation>
    <scope>NUCLEOTIDE SEQUENCE [LARGE SCALE GENOMIC DNA]</scope>
    <source>
        <strain evidence="2 3">Zb18110</strain>
    </source>
</reference>
<organism evidence="2 3">
    <name type="scientific">Zymoseptoria brevis</name>
    <dbReference type="NCBI Taxonomy" id="1047168"/>
    <lineage>
        <taxon>Eukaryota</taxon>
        <taxon>Fungi</taxon>
        <taxon>Dikarya</taxon>
        <taxon>Ascomycota</taxon>
        <taxon>Pezizomycotina</taxon>
        <taxon>Dothideomycetes</taxon>
        <taxon>Dothideomycetidae</taxon>
        <taxon>Mycosphaerellales</taxon>
        <taxon>Mycosphaerellaceae</taxon>
        <taxon>Zymoseptoria</taxon>
    </lineage>
</organism>
<dbReference type="OrthoDB" id="5600212at2759"/>
<keyword evidence="3" id="KW-1185">Reference proteome</keyword>
<accession>A0A0F4GAH8</accession>
<feature type="region of interest" description="Disordered" evidence="1">
    <location>
        <begin position="1"/>
        <end position="41"/>
    </location>
</feature>
<dbReference type="AlphaFoldDB" id="A0A0F4GAH8"/>
<evidence type="ECO:0000313" key="2">
    <source>
        <dbReference type="EMBL" id="KJX94349.1"/>
    </source>
</evidence>
<dbReference type="EMBL" id="LAFY01004161">
    <property type="protein sequence ID" value="KJX94349.1"/>
    <property type="molecule type" value="Genomic_DNA"/>
</dbReference>
<feature type="compositionally biased region" description="Polar residues" evidence="1">
    <location>
        <begin position="112"/>
        <end position="122"/>
    </location>
</feature>
<feature type="compositionally biased region" description="Basic residues" evidence="1">
    <location>
        <begin position="149"/>
        <end position="171"/>
    </location>
</feature>
<dbReference type="Proteomes" id="UP000033647">
    <property type="component" value="Unassembled WGS sequence"/>
</dbReference>
<comment type="caution">
    <text evidence="2">The sequence shown here is derived from an EMBL/GenBank/DDBJ whole genome shotgun (WGS) entry which is preliminary data.</text>
</comment>
<feature type="compositionally biased region" description="Basic and acidic residues" evidence="1">
    <location>
        <begin position="126"/>
        <end position="136"/>
    </location>
</feature>
<protein>
    <recommendedName>
        <fullName evidence="4">Zn(2)-C6 fungal-type domain-containing protein</fullName>
    </recommendedName>
</protein>
<evidence type="ECO:0008006" key="4">
    <source>
        <dbReference type="Google" id="ProtNLM"/>
    </source>
</evidence>
<feature type="compositionally biased region" description="Basic and acidic residues" evidence="1">
    <location>
        <begin position="1"/>
        <end position="23"/>
    </location>
</feature>
<evidence type="ECO:0000313" key="3">
    <source>
        <dbReference type="Proteomes" id="UP000033647"/>
    </source>
</evidence>
<gene>
    <name evidence="2" type="ORF">TI39_contig4202g00016</name>
</gene>
<name>A0A0F4GAH8_9PEZI</name>
<proteinExistence type="predicted"/>
<feature type="compositionally biased region" description="Polar residues" evidence="1">
    <location>
        <begin position="86"/>
        <end position="98"/>
    </location>
</feature>
<sequence length="171" mass="18480">MARIKETSRKKQDLSLHGTERESSPPLPPPKKPPPDNTLGRRIKRCSECIRGHRACDGARPCGRCVQVGRPENCVEQGVPLPSASNNIAGSNMGSTGSAFGAANTLEWPNDTEGNPDNSTKTGGARRGDEAPDRRTSARRMGNSAVLRMHGKATKGGWSHHGRRRHSVRVD</sequence>
<evidence type="ECO:0000256" key="1">
    <source>
        <dbReference type="SAM" id="MobiDB-lite"/>
    </source>
</evidence>
<feature type="compositionally biased region" description="Pro residues" evidence="1">
    <location>
        <begin position="25"/>
        <end position="36"/>
    </location>
</feature>
<feature type="region of interest" description="Disordered" evidence="1">
    <location>
        <begin position="86"/>
        <end position="171"/>
    </location>
</feature>